<evidence type="ECO:0000313" key="2">
    <source>
        <dbReference type="EMBL" id="KAL3093558.1"/>
    </source>
</evidence>
<feature type="region of interest" description="Disordered" evidence="1">
    <location>
        <begin position="1"/>
        <end position="146"/>
    </location>
</feature>
<name>A0ABD2JSI3_HETSC</name>
<proteinExistence type="predicted"/>
<dbReference type="Proteomes" id="UP001620645">
    <property type="component" value="Unassembled WGS sequence"/>
</dbReference>
<evidence type="ECO:0000256" key="1">
    <source>
        <dbReference type="SAM" id="MobiDB-lite"/>
    </source>
</evidence>
<comment type="caution">
    <text evidence="2">The sequence shown here is derived from an EMBL/GenBank/DDBJ whole genome shotgun (WGS) entry which is preliminary data.</text>
</comment>
<protein>
    <recommendedName>
        <fullName evidence="4">Protein kinase domain-containing protein</fullName>
    </recommendedName>
</protein>
<organism evidence="2 3">
    <name type="scientific">Heterodera schachtii</name>
    <name type="common">Sugarbeet cyst nematode worm</name>
    <name type="synonym">Tylenchus schachtii</name>
    <dbReference type="NCBI Taxonomy" id="97005"/>
    <lineage>
        <taxon>Eukaryota</taxon>
        <taxon>Metazoa</taxon>
        <taxon>Ecdysozoa</taxon>
        <taxon>Nematoda</taxon>
        <taxon>Chromadorea</taxon>
        <taxon>Rhabditida</taxon>
        <taxon>Tylenchina</taxon>
        <taxon>Tylenchomorpha</taxon>
        <taxon>Tylenchoidea</taxon>
        <taxon>Heteroderidae</taxon>
        <taxon>Heteroderinae</taxon>
        <taxon>Heterodera</taxon>
    </lineage>
</organism>
<evidence type="ECO:0000313" key="3">
    <source>
        <dbReference type="Proteomes" id="UP001620645"/>
    </source>
</evidence>
<keyword evidence="3" id="KW-1185">Reference proteome</keyword>
<reference evidence="2 3" key="1">
    <citation type="submission" date="2024-10" db="EMBL/GenBank/DDBJ databases">
        <authorList>
            <person name="Kim D."/>
        </authorList>
    </citation>
    <scope>NUCLEOTIDE SEQUENCE [LARGE SCALE GENOMIC DNA]</scope>
    <source>
        <strain evidence="2">Taebaek</strain>
    </source>
</reference>
<feature type="compositionally biased region" description="Basic and acidic residues" evidence="1">
    <location>
        <begin position="11"/>
        <end position="58"/>
    </location>
</feature>
<dbReference type="AlphaFoldDB" id="A0ABD2JSI3"/>
<gene>
    <name evidence="2" type="ORF">niasHS_006198</name>
</gene>
<feature type="compositionally biased region" description="Basic residues" evidence="1">
    <location>
        <begin position="102"/>
        <end position="113"/>
    </location>
</feature>
<evidence type="ECO:0008006" key="4">
    <source>
        <dbReference type="Google" id="ProtNLM"/>
    </source>
</evidence>
<dbReference type="EMBL" id="JBICCN010000108">
    <property type="protein sequence ID" value="KAL3093558.1"/>
    <property type="molecule type" value="Genomic_DNA"/>
</dbReference>
<sequence>MEPFEYIPALWREEKGKEKTEEKGKEKMDENGRMKEKGKEKMEEKGKMEGNKKGKEVKNGSGKNVMPIKVESPCPIIRNLDKIKESGSPRSPFKKLIESPKRVYKHMKEKAKQKKEEKEEEEMREEEKKQREQRERKEREQRKERILMAKVPFGEGGYGKVKREAANLVLKRKGPLLKAAE</sequence>
<accession>A0ABD2JSI3</accession>
<feature type="compositionally biased region" description="Basic and acidic residues" evidence="1">
    <location>
        <begin position="125"/>
        <end position="146"/>
    </location>
</feature>